<dbReference type="AlphaFoldDB" id="A0A2W5XQA4"/>
<dbReference type="InterPro" id="IPR036249">
    <property type="entry name" value="Thioredoxin-like_sf"/>
</dbReference>
<protein>
    <submittedName>
        <fullName evidence="1">Glutaredoxin</fullName>
    </submittedName>
</protein>
<accession>A0A2W5XQA4</accession>
<dbReference type="SUPFAM" id="SSF52833">
    <property type="entry name" value="Thioredoxin-like"/>
    <property type="match status" value="1"/>
</dbReference>
<gene>
    <name evidence="1" type="ORF">DNL40_15515</name>
</gene>
<dbReference type="InterPro" id="IPR008554">
    <property type="entry name" value="Glutaredoxin-like"/>
</dbReference>
<organism evidence="1 2">
    <name type="scientific">Xylanimonas oleitrophica</name>
    <dbReference type="NCBI Taxonomy" id="2607479"/>
    <lineage>
        <taxon>Bacteria</taxon>
        <taxon>Bacillati</taxon>
        <taxon>Actinomycetota</taxon>
        <taxon>Actinomycetes</taxon>
        <taxon>Micrococcales</taxon>
        <taxon>Promicromonosporaceae</taxon>
        <taxon>Xylanimonas</taxon>
    </lineage>
</organism>
<dbReference type="Gene3D" id="3.40.30.10">
    <property type="entry name" value="Glutaredoxin"/>
    <property type="match status" value="1"/>
</dbReference>
<dbReference type="Pfam" id="PF05768">
    <property type="entry name" value="Glrx-like"/>
    <property type="match status" value="1"/>
</dbReference>
<proteinExistence type="predicted"/>
<evidence type="ECO:0000313" key="1">
    <source>
        <dbReference type="EMBL" id="PZR51688.1"/>
    </source>
</evidence>
<dbReference type="Proteomes" id="UP000248783">
    <property type="component" value="Unassembled WGS sequence"/>
</dbReference>
<keyword evidence="2" id="KW-1185">Reference proteome</keyword>
<name>A0A2W5XQA4_9MICO</name>
<comment type="caution">
    <text evidence="1">The sequence shown here is derived from an EMBL/GenBank/DDBJ whole genome shotgun (WGS) entry which is preliminary data.</text>
</comment>
<evidence type="ECO:0000313" key="2">
    <source>
        <dbReference type="Proteomes" id="UP000248783"/>
    </source>
</evidence>
<reference evidence="1 2" key="1">
    <citation type="submission" date="2018-06" db="EMBL/GenBank/DDBJ databases">
        <title>Whole genome sequencing of a novel hydrocarbon degrading bacterial strain, PW21 isolated from oil contaminated produced water sample.</title>
        <authorList>
            <person name="Nagkirti P."/>
            <person name="Shaikh A."/>
            <person name="Gowdaman V."/>
            <person name="Engineer A.E."/>
            <person name="Dagar S."/>
            <person name="Dhakephalkar P.K."/>
        </authorList>
    </citation>
    <scope>NUCLEOTIDE SEQUENCE [LARGE SCALE GENOMIC DNA]</scope>
    <source>
        <strain evidence="1 2">PW21</strain>
    </source>
</reference>
<dbReference type="EMBL" id="QKWH01000018">
    <property type="protein sequence ID" value="PZR51688.1"/>
    <property type="molecule type" value="Genomic_DNA"/>
</dbReference>
<sequence>MVRTPACHFCHEAEETLGALFRARTINLVVVDADSDDGRDLIARHRPALAPLVLLDGEFFSSGRLPKHKLARALGAARLTVARP</sequence>